<evidence type="ECO:0000313" key="4">
    <source>
        <dbReference type="Proteomes" id="UP000182060"/>
    </source>
</evidence>
<organism evidence="3 4">
    <name type="scientific">Polynucleobacter asymbioticus</name>
    <dbReference type="NCBI Taxonomy" id="576611"/>
    <lineage>
        <taxon>Bacteria</taxon>
        <taxon>Pseudomonadati</taxon>
        <taxon>Pseudomonadota</taxon>
        <taxon>Betaproteobacteria</taxon>
        <taxon>Burkholderiales</taxon>
        <taxon>Burkholderiaceae</taxon>
        <taxon>Polynucleobacter</taxon>
    </lineage>
</organism>
<dbReference type="Pfam" id="PF05532">
    <property type="entry name" value="CsbD"/>
    <property type="match status" value="1"/>
</dbReference>
<comment type="similarity">
    <text evidence="1">Belongs to the UPF0337 (CsbD) family.</text>
</comment>
<dbReference type="PANTHER" id="PTHR34977">
    <property type="entry name" value="UPF0337 PROTEIN YJBJ"/>
    <property type="match status" value="1"/>
</dbReference>
<evidence type="ECO:0000313" key="3">
    <source>
        <dbReference type="EMBL" id="APC00745.1"/>
    </source>
</evidence>
<evidence type="ECO:0000256" key="1">
    <source>
        <dbReference type="ARBA" id="ARBA00009129"/>
    </source>
</evidence>
<dbReference type="InterPro" id="IPR008462">
    <property type="entry name" value="CsbD"/>
</dbReference>
<accession>A0AAC9NFS9</accession>
<reference evidence="3" key="1">
    <citation type="journal article" date="2017" name="Appl. Environ. Microbiol.">
        <title>Microdiversification of a pelagic Polynucleobacter species is mainly driven by acquisition of genomic islands from a partially interspecific gene pool.</title>
        <authorList>
            <person name="Hoetzinger M."/>
            <person name="Hahn M.W."/>
            <person name="Jezberova J."/>
            <person name="Schmidt J."/>
            <person name="Koll U."/>
        </authorList>
    </citation>
    <scope>NUCLEOTIDE SEQUENCE</scope>
    <source>
        <strain evidence="3">MWH-RechtKol4</strain>
    </source>
</reference>
<sequence>MNWDIVEGNWKQFKGRVRVRWGKLTDDHLETISGKRVELLGKLQELYGITVEEAEMQIKLFEEQNKNYKSLSAK</sequence>
<dbReference type="AlphaFoldDB" id="A0AAC9NFS9"/>
<dbReference type="SUPFAM" id="SSF69047">
    <property type="entry name" value="Hypothetical protein YjbJ"/>
    <property type="match status" value="1"/>
</dbReference>
<dbReference type="PIRSF" id="PIRSF039008">
    <property type="entry name" value="YjbJ"/>
    <property type="match status" value="1"/>
</dbReference>
<dbReference type="EMBL" id="CP015017">
    <property type="protein sequence ID" value="APC00745.1"/>
    <property type="molecule type" value="Genomic_DNA"/>
</dbReference>
<evidence type="ECO:0000259" key="2">
    <source>
        <dbReference type="Pfam" id="PF05532"/>
    </source>
</evidence>
<dbReference type="RefSeq" id="WP_071538915.1">
    <property type="nucleotide sequence ID" value="NZ_CP015016.1"/>
</dbReference>
<dbReference type="InterPro" id="IPR050423">
    <property type="entry name" value="UPF0337_stress_rsp"/>
</dbReference>
<dbReference type="Proteomes" id="UP000182060">
    <property type="component" value="Chromosome"/>
</dbReference>
<dbReference type="InterPro" id="IPR026042">
    <property type="entry name" value="YjbJ"/>
</dbReference>
<name>A0AAC9NFS9_9BURK</name>
<dbReference type="Gene3D" id="1.10.1470.10">
    <property type="entry name" value="YjbJ"/>
    <property type="match status" value="1"/>
</dbReference>
<protein>
    <submittedName>
        <fullName evidence="3">General stress protein CsbD</fullName>
    </submittedName>
</protein>
<dbReference type="InterPro" id="IPR036629">
    <property type="entry name" value="YjbJ_sf"/>
</dbReference>
<gene>
    <name evidence="3" type="ORF">AOC25_03430</name>
</gene>
<dbReference type="PANTHER" id="PTHR34977:SF1">
    <property type="entry name" value="UPF0337 PROTEIN YJBJ"/>
    <property type="match status" value="1"/>
</dbReference>
<proteinExistence type="inferred from homology"/>
<feature type="domain" description="CsbD-like" evidence="2">
    <location>
        <begin position="4"/>
        <end position="55"/>
    </location>
</feature>